<dbReference type="EMBL" id="BGPR01002095">
    <property type="protein sequence ID" value="GBM67682.1"/>
    <property type="molecule type" value="Genomic_DNA"/>
</dbReference>
<dbReference type="Gene3D" id="1.10.1380.10">
    <property type="entry name" value="Neutral endopeptidase , domain2"/>
    <property type="match status" value="1"/>
</dbReference>
<protein>
    <submittedName>
        <fullName evidence="1">Uncharacterized protein</fullName>
    </submittedName>
</protein>
<evidence type="ECO:0000313" key="1">
    <source>
        <dbReference type="EMBL" id="GBM67682.1"/>
    </source>
</evidence>
<evidence type="ECO:0000313" key="2">
    <source>
        <dbReference type="Proteomes" id="UP000499080"/>
    </source>
</evidence>
<dbReference type="Proteomes" id="UP000499080">
    <property type="component" value="Unassembled WGS sequence"/>
</dbReference>
<dbReference type="InterPro" id="IPR042089">
    <property type="entry name" value="Peptidase_M13_dom_2"/>
</dbReference>
<name>A0A4Y2HQZ0_ARAVE</name>
<keyword evidence="2" id="KW-1185">Reference proteome</keyword>
<organism evidence="1 2">
    <name type="scientific">Araneus ventricosus</name>
    <name type="common">Orbweaver spider</name>
    <name type="synonym">Epeira ventricosa</name>
    <dbReference type="NCBI Taxonomy" id="182803"/>
    <lineage>
        <taxon>Eukaryota</taxon>
        <taxon>Metazoa</taxon>
        <taxon>Ecdysozoa</taxon>
        <taxon>Arthropoda</taxon>
        <taxon>Chelicerata</taxon>
        <taxon>Arachnida</taxon>
        <taxon>Araneae</taxon>
        <taxon>Araneomorphae</taxon>
        <taxon>Entelegynae</taxon>
        <taxon>Araneoidea</taxon>
        <taxon>Araneidae</taxon>
        <taxon>Araneus</taxon>
    </lineage>
</organism>
<dbReference type="OrthoDB" id="6475849at2759"/>
<comment type="caution">
    <text evidence="1">The sequence shown here is derived from an EMBL/GenBank/DDBJ whole genome shotgun (WGS) entry which is preliminary data.</text>
</comment>
<sequence>MHEDTLEDDSVQVLRLFLSERGVGHWPVLDADWSSGDMNLEWRLAMLFVHHTPVFFHMYSDSPSFTSEYILTIYPASSPLGAKEVSGADRERIFEAYHKLLIETLRLLGVPEVRVQADSFDIIGFELQFSMITNIYKSWLRQVEESGTENVFHPATKKLAFYSTYRDKQRRAGEVGFEMYE</sequence>
<proteinExistence type="predicted"/>
<reference evidence="1 2" key="1">
    <citation type="journal article" date="2019" name="Sci. Rep.">
        <title>Orb-weaving spider Araneus ventricosus genome elucidates the spidroin gene catalogue.</title>
        <authorList>
            <person name="Kono N."/>
            <person name="Nakamura H."/>
            <person name="Ohtoshi R."/>
            <person name="Moran D.A.P."/>
            <person name="Shinohara A."/>
            <person name="Yoshida Y."/>
            <person name="Fujiwara M."/>
            <person name="Mori M."/>
            <person name="Tomita M."/>
            <person name="Arakawa K."/>
        </authorList>
    </citation>
    <scope>NUCLEOTIDE SEQUENCE [LARGE SCALE GENOMIC DNA]</scope>
</reference>
<accession>A0A4Y2HQZ0</accession>
<gene>
    <name evidence="1" type="ORF">AVEN_182803_1</name>
</gene>
<dbReference type="AlphaFoldDB" id="A0A4Y2HQZ0"/>